<reference evidence="2 3" key="1">
    <citation type="submission" date="2024-09" db="EMBL/GenBank/DDBJ databases">
        <authorList>
            <person name="Sun Q."/>
            <person name="Mori K."/>
        </authorList>
    </citation>
    <scope>NUCLEOTIDE SEQUENCE [LARGE SCALE GENOMIC DNA]</scope>
    <source>
        <strain evidence="2 3">CCM 7659</strain>
    </source>
</reference>
<dbReference type="NCBIfam" id="TIGR00199">
    <property type="entry name" value="PncC_domain"/>
    <property type="match status" value="1"/>
</dbReference>
<name>A0ABV5JS39_9ACTN</name>
<dbReference type="SUPFAM" id="SSF142433">
    <property type="entry name" value="CinA-like"/>
    <property type="match status" value="1"/>
</dbReference>
<evidence type="ECO:0000313" key="2">
    <source>
        <dbReference type="EMBL" id="MFB9260212.1"/>
    </source>
</evidence>
<comment type="caution">
    <text evidence="2">The sequence shown here is derived from an EMBL/GenBank/DDBJ whole genome shotgun (WGS) entry which is preliminary data.</text>
</comment>
<dbReference type="Proteomes" id="UP001589700">
    <property type="component" value="Unassembled WGS sequence"/>
</dbReference>
<dbReference type="Gene3D" id="3.90.950.20">
    <property type="entry name" value="CinA-like"/>
    <property type="match status" value="1"/>
</dbReference>
<dbReference type="EMBL" id="JBHMDY010000004">
    <property type="protein sequence ID" value="MFB9260212.1"/>
    <property type="molecule type" value="Genomic_DNA"/>
</dbReference>
<dbReference type="InterPro" id="IPR036653">
    <property type="entry name" value="CinA-like_C"/>
</dbReference>
<feature type="domain" description="CinA C-terminal" evidence="1">
    <location>
        <begin position="11"/>
        <end position="161"/>
    </location>
</feature>
<sequence>MISSRAMAFSDVAAELVAVLRGRGWTLATAESLTAGLLSATVADVPGASAVLRGGVVVYATDLKHELAGVPPEVLERHGAVSAETARALASGAASRCGADVGIGLTGVAGPDEQEGQPVGTVHVGLCVPGRGVWSQRLELTGDRRRIREGACRAAMDILLDVARVPGEATSGDGSAPGQAP</sequence>
<accession>A0ABV5JS39</accession>
<dbReference type="RefSeq" id="WP_380023456.1">
    <property type="nucleotide sequence ID" value="NZ_JBHMDY010000004.1"/>
</dbReference>
<protein>
    <submittedName>
        <fullName evidence="2">Nicotinamide-nucleotide amidohydrolase family protein</fullName>
    </submittedName>
</protein>
<dbReference type="InterPro" id="IPR008136">
    <property type="entry name" value="CinA_C"/>
</dbReference>
<keyword evidence="3" id="KW-1185">Reference proteome</keyword>
<organism evidence="2 3">
    <name type="scientific">Dietzia aerolata</name>
    <dbReference type="NCBI Taxonomy" id="595984"/>
    <lineage>
        <taxon>Bacteria</taxon>
        <taxon>Bacillati</taxon>
        <taxon>Actinomycetota</taxon>
        <taxon>Actinomycetes</taxon>
        <taxon>Mycobacteriales</taxon>
        <taxon>Dietziaceae</taxon>
        <taxon>Dietzia</taxon>
    </lineage>
</organism>
<evidence type="ECO:0000259" key="1">
    <source>
        <dbReference type="Pfam" id="PF02464"/>
    </source>
</evidence>
<gene>
    <name evidence="2" type="ORF">ACFFVD_10385</name>
</gene>
<evidence type="ECO:0000313" key="3">
    <source>
        <dbReference type="Proteomes" id="UP001589700"/>
    </source>
</evidence>
<dbReference type="Pfam" id="PF02464">
    <property type="entry name" value="CinA"/>
    <property type="match status" value="1"/>
</dbReference>
<proteinExistence type="predicted"/>